<dbReference type="RefSeq" id="WP_093282646.1">
    <property type="nucleotide sequence ID" value="NZ_FOFS01000003.1"/>
</dbReference>
<dbReference type="Pfam" id="PF00664">
    <property type="entry name" value="ABC_membrane"/>
    <property type="match status" value="1"/>
</dbReference>
<dbReference type="GO" id="GO:0015421">
    <property type="term" value="F:ABC-type oligopeptide transporter activity"/>
    <property type="evidence" value="ECO:0007669"/>
    <property type="project" value="TreeGrafter"/>
</dbReference>
<evidence type="ECO:0000259" key="13">
    <source>
        <dbReference type="PROSITE" id="PS50929"/>
    </source>
</evidence>
<keyword evidence="15" id="KW-1185">Reference proteome</keyword>
<dbReference type="AlphaFoldDB" id="A0A1H9CJJ0"/>
<evidence type="ECO:0000256" key="9">
    <source>
        <dbReference type="ARBA" id="ARBA00023055"/>
    </source>
</evidence>
<dbReference type="EMBL" id="FOFS01000003">
    <property type="protein sequence ID" value="SEQ01324.1"/>
    <property type="molecule type" value="Genomic_DNA"/>
</dbReference>
<keyword evidence="3" id="KW-1003">Cell membrane</keyword>
<evidence type="ECO:0000256" key="8">
    <source>
        <dbReference type="ARBA" id="ARBA00022989"/>
    </source>
</evidence>
<dbReference type="Pfam" id="PF00005">
    <property type="entry name" value="ABC_tran"/>
    <property type="match status" value="1"/>
</dbReference>
<evidence type="ECO:0000256" key="4">
    <source>
        <dbReference type="ARBA" id="ARBA00022692"/>
    </source>
</evidence>
<name>A0A1H9CJJ0_9GAMM</name>
<dbReference type="SUPFAM" id="SSF52540">
    <property type="entry name" value="P-loop containing nucleoside triphosphate hydrolases"/>
    <property type="match status" value="1"/>
</dbReference>
<dbReference type="PROSITE" id="PS50893">
    <property type="entry name" value="ABC_TRANSPORTER_2"/>
    <property type="match status" value="1"/>
</dbReference>
<keyword evidence="7" id="KW-1278">Translocase</keyword>
<dbReference type="InterPro" id="IPR003439">
    <property type="entry name" value="ABC_transporter-like_ATP-bd"/>
</dbReference>
<dbReference type="PANTHER" id="PTHR43394:SF1">
    <property type="entry name" value="ATP-BINDING CASSETTE SUB-FAMILY B MEMBER 10, MITOCHONDRIAL"/>
    <property type="match status" value="1"/>
</dbReference>
<dbReference type="SMART" id="SM00382">
    <property type="entry name" value="AAA"/>
    <property type="match status" value="1"/>
</dbReference>
<dbReference type="InterPro" id="IPR036640">
    <property type="entry name" value="ABC1_TM_sf"/>
</dbReference>
<dbReference type="InterPro" id="IPR003593">
    <property type="entry name" value="AAA+_ATPase"/>
</dbReference>
<feature type="domain" description="ABC transporter" evidence="12">
    <location>
        <begin position="352"/>
        <end position="588"/>
    </location>
</feature>
<dbReference type="Gene3D" id="3.40.50.300">
    <property type="entry name" value="P-loop containing nucleotide triphosphate hydrolases"/>
    <property type="match status" value="1"/>
</dbReference>
<gene>
    <name evidence="14" type="ORF">SAMN04488038_10374</name>
</gene>
<evidence type="ECO:0000313" key="14">
    <source>
        <dbReference type="EMBL" id="SEQ01324.1"/>
    </source>
</evidence>
<evidence type="ECO:0000256" key="7">
    <source>
        <dbReference type="ARBA" id="ARBA00022967"/>
    </source>
</evidence>
<evidence type="ECO:0000256" key="5">
    <source>
        <dbReference type="ARBA" id="ARBA00022741"/>
    </source>
</evidence>
<dbReference type="InterPro" id="IPR027417">
    <property type="entry name" value="P-loop_NTPase"/>
</dbReference>
<feature type="transmembrane region" description="Helical" evidence="11">
    <location>
        <begin position="262"/>
        <end position="280"/>
    </location>
</feature>
<dbReference type="GO" id="GO:0005886">
    <property type="term" value="C:plasma membrane"/>
    <property type="evidence" value="ECO:0007669"/>
    <property type="project" value="UniProtKB-SubCell"/>
</dbReference>
<feature type="transmembrane region" description="Helical" evidence="11">
    <location>
        <begin position="79"/>
        <end position="103"/>
    </location>
</feature>
<dbReference type="SUPFAM" id="SSF90123">
    <property type="entry name" value="ABC transporter transmembrane region"/>
    <property type="match status" value="1"/>
</dbReference>
<protein>
    <submittedName>
        <fullName evidence="14">ATP-binding cassette, subfamily B, MsbA</fullName>
    </submittedName>
</protein>
<evidence type="ECO:0000259" key="12">
    <source>
        <dbReference type="PROSITE" id="PS50893"/>
    </source>
</evidence>
<feature type="domain" description="ABC transmembrane type-1" evidence="13">
    <location>
        <begin position="38"/>
        <end position="320"/>
    </location>
</feature>
<dbReference type="GO" id="GO:0005524">
    <property type="term" value="F:ATP binding"/>
    <property type="evidence" value="ECO:0007669"/>
    <property type="project" value="UniProtKB-KW"/>
</dbReference>
<keyword evidence="5" id="KW-0547">Nucleotide-binding</keyword>
<evidence type="ECO:0000256" key="3">
    <source>
        <dbReference type="ARBA" id="ARBA00022475"/>
    </source>
</evidence>
<dbReference type="Gene3D" id="1.20.1560.10">
    <property type="entry name" value="ABC transporter type 1, transmembrane domain"/>
    <property type="match status" value="1"/>
</dbReference>
<feature type="transmembrane region" description="Helical" evidence="11">
    <location>
        <begin position="34"/>
        <end position="58"/>
    </location>
</feature>
<keyword evidence="2" id="KW-0813">Transport</keyword>
<dbReference type="PROSITE" id="PS00211">
    <property type="entry name" value="ABC_TRANSPORTER_1"/>
    <property type="match status" value="1"/>
</dbReference>
<keyword evidence="8 11" id="KW-1133">Transmembrane helix</keyword>
<reference evidence="14 15" key="1">
    <citation type="submission" date="2016-10" db="EMBL/GenBank/DDBJ databases">
        <authorList>
            <person name="de Groot N.N."/>
        </authorList>
    </citation>
    <scope>NUCLEOTIDE SEQUENCE [LARGE SCALE GENOMIC DNA]</scope>
    <source>
        <strain evidence="14 15">DSM 25927</strain>
    </source>
</reference>
<dbReference type="FunFam" id="3.40.50.300:FF:000140">
    <property type="entry name" value="Lipid A export ATP-binding/permease protein MsbA"/>
    <property type="match status" value="1"/>
</dbReference>
<dbReference type="GO" id="GO:0016887">
    <property type="term" value="F:ATP hydrolysis activity"/>
    <property type="evidence" value="ECO:0007669"/>
    <property type="project" value="InterPro"/>
</dbReference>
<organism evidence="14 15">
    <name type="scientific">Solimonas aquatica</name>
    <dbReference type="NCBI Taxonomy" id="489703"/>
    <lineage>
        <taxon>Bacteria</taxon>
        <taxon>Pseudomonadati</taxon>
        <taxon>Pseudomonadota</taxon>
        <taxon>Gammaproteobacteria</taxon>
        <taxon>Nevskiales</taxon>
        <taxon>Nevskiaceae</taxon>
        <taxon>Solimonas</taxon>
    </lineage>
</organism>
<dbReference type="GO" id="GO:0034040">
    <property type="term" value="F:ATPase-coupled lipid transmembrane transporter activity"/>
    <property type="evidence" value="ECO:0007669"/>
    <property type="project" value="InterPro"/>
</dbReference>
<dbReference type="InterPro" id="IPR011917">
    <property type="entry name" value="ABC_transpr_lipidA"/>
</dbReference>
<keyword evidence="9" id="KW-0445">Lipid transport</keyword>
<dbReference type="PROSITE" id="PS50929">
    <property type="entry name" value="ABC_TM1F"/>
    <property type="match status" value="1"/>
</dbReference>
<dbReference type="OrthoDB" id="9806127at2"/>
<dbReference type="InterPro" id="IPR011527">
    <property type="entry name" value="ABC1_TM_dom"/>
</dbReference>
<dbReference type="InterPro" id="IPR017871">
    <property type="entry name" value="ABC_transporter-like_CS"/>
</dbReference>
<dbReference type="Proteomes" id="UP000199233">
    <property type="component" value="Unassembled WGS sequence"/>
</dbReference>
<evidence type="ECO:0000313" key="15">
    <source>
        <dbReference type="Proteomes" id="UP000199233"/>
    </source>
</evidence>
<evidence type="ECO:0000256" key="2">
    <source>
        <dbReference type="ARBA" id="ARBA00022448"/>
    </source>
</evidence>
<keyword evidence="4 11" id="KW-0812">Transmembrane</keyword>
<comment type="subcellular location">
    <subcellularLocation>
        <location evidence="1">Cell membrane</location>
        <topology evidence="1">Multi-pass membrane protein</topology>
    </subcellularLocation>
</comment>
<proteinExistence type="predicted"/>
<dbReference type="PANTHER" id="PTHR43394">
    <property type="entry name" value="ATP-DEPENDENT PERMEASE MDL1, MITOCHONDRIAL"/>
    <property type="match status" value="1"/>
</dbReference>
<evidence type="ECO:0000256" key="11">
    <source>
        <dbReference type="SAM" id="Phobius"/>
    </source>
</evidence>
<evidence type="ECO:0000256" key="6">
    <source>
        <dbReference type="ARBA" id="ARBA00022840"/>
    </source>
</evidence>
<dbReference type="STRING" id="489703.SAMN04488038_10374"/>
<keyword evidence="6 14" id="KW-0067">ATP-binding</keyword>
<dbReference type="InterPro" id="IPR039421">
    <property type="entry name" value="Type_1_exporter"/>
</dbReference>
<evidence type="ECO:0000256" key="10">
    <source>
        <dbReference type="ARBA" id="ARBA00023136"/>
    </source>
</evidence>
<evidence type="ECO:0000256" key="1">
    <source>
        <dbReference type="ARBA" id="ARBA00004651"/>
    </source>
</evidence>
<dbReference type="NCBIfam" id="TIGR02203">
    <property type="entry name" value="MsbA_lipidA"/>
    <property type="match status" value="1"/>
</dbReference>
<feature type="transmembrane region" description="Helical" evidence="11">
    <location>
        <begin position="175"/>
        <end position="195"/>
    </location>
</feature>
<sequence>MTKPVSPSPAASAPAEQGAWPTYRRLLAYSLPHWPIMLVSMLATVAFAGVDTAFAALIKPLLDRAFVEQNQTYIRLIPVYIIGLFILRGLSFFISTYGMAYVARRVVKDMRQRVFEKLMKLPARYFDRINSSQMVSQLTYFVEQIADATTTVLTSTLKDSLSIIFYISYMFYLNWQLSAFVFVVAPPIALIIRYVTGRFRRISKRIQDSITGVTEAVDEAVLGQRVVKIYNSQAYESEQFERVNEANRWLSMKIVATRASSVALIQFIAAWAVAAIVYFATQPHMLEVMTPGTFAAFMLAMLSLLNPFKNMGGVNEKLQRGITAGMELFKLLDEQAEADEGQRSLSRARGAIEFRAVHFTYPGQERAALRGIDLKIEPGQRVAFVGKSGSGKSTLLALLPRFYDLSQGEILLDGHPLAEYRLHDLRAQFSLVDQQLRLFNKTVAENIAYGVQPAPDAARIEDAARRAHAMEFIERLDRGMAAEVGQNGARLSGGQRQRLAIARALLKDAPILILDEATSALDTESERVIQAAVDELAQGRTTLVIAHRLSTVQNADLIVVMDEGRIVERGTHDQLLAQDGVYAALYRMQFKDEPAA</sequence>
<accession>A0A1H9CJJ0</accession>
<feature type="transmembrane region" description="Helical" evidence="11">
    <location>
        <begin position="292"/>
        <end position="308"/>
    </location>
</feature>
<keyword evidence="10 11" id="KW-0472">Membrane</keyword>
<dbReference type="CDD" id="cd18552">
    <property type="entry name" value="ABC_6TM_MsbA_like"/>
    <property type="match status" value="1"/>
</dbReference>